<accession>A0ABV7F4B2</accession>
<dbReference type="RefSeq" id="WP_390332339.1">
    <property type="nucleotide sequence ID" value="NZ_JBHRTP010000058.1"/>
</dbReference>
<evidence type="ECO:0000259" key="1">
    <source>
        <dbReference type="Pfam" id="PF13579"/>
    </source>
</evidence>
<dbReference type="Proteomes" id="UP001595530">
    <property type="component" value="Unassembled WGS sequence"/>
</dbReference>
<dbReference type="PANTHER" id="PTHR12526">
    <property type="entry name" value="GLYCOSYLTRANSFERASE"/>
    <property type="match status" value="1"/>
</dbReference>
<proteinExistence type="predicted"/>
<name>A0ABV7F4B2_9BURK</name>
<dbReference type="SUPFAM" id="SSF53756">
    <property type="entry name" value="UDP-Glycosyltransferase/glycogen phosphorylase"/>
    <property type="match status" value="1"/>
</dbReference>
<protein>
    <submittedName>
        <fullName evidence="2">Glycosyltransferase family 4 protein</fullName>
    </submittedName>
</protein>
<keyword evidence="3" id="KW-1185">Reference proteome</keyword>
<evidence type="ECO:0000313" key="3">
    <source>
        <dbReference type="Proteomes" id="UP001595530"/>
    </source>
</evidence>
<organism evidence="2 3">
    <name type="scientific">Undibacterium arcticum</name>
    <dbReference type="NCBI Taxonomy" id="1762892"/>
    <lineage>
        <taxon>Bacteria</taxon>
        <taxon>Pseudomonadati</taxon>
        <taxon>Pseudomonadota</taxon>
        <taxon>Betaproteobacteria</taxon>
        <taxon>Burkholderiales</taxon>
        <taxon>Oxalobacteraceae</taxon>
        <taxon>Undibacterium</taxon>
    </lineage>
</organism>
<dbReference type="EMBL" id="JBHRTP010000058">
    <property type="protein sequence ID" value="MFC3109923.1"/>
    <property type="molecule type" value="Genomic_DNA"/>
</dbReference>
<sequence>MNILLINHYAGSPMHGMEFRPYYMAREWMRLGHRVQIVASAKSHIRAKQPQLAGQHRLDETVGGVPYTWFQTPDYSDNNLWRVRNMASFIARLYREGKHLAQSFKPDVVIASSTYPMDIWPARRIAKLAQAKLVYEVHDLWPLSPMELGGMSKWHPFIMLVQAAEDYAYRHADVVISMLPKVQEYMQSRGLAPHKLHIVPNGIDPTEWLADGPVLQGEADEVLSRIKGQGYSVVGYAGTHGVMNALDTFLNAAKLMHDHKVAFVLVGSGPEKKALLRRAQAEQLSNVWFLDPVSKEQIPALLQRFDVAYLGMQRQPLFRFGIAPNKLMDYMMAGRPVLMAIESGNDPVREANCGLTIQPEDPQAMVDGIRTLLTLSEKERRALAQRGRTFMLQNHTYPVLGQQFLIACGG</sequence>
<dbReference type="CDD" id="cd03794">
    <property type="entry name" value="GT4_WbuB-like"/>
    <property type="match status" value="1"/>
</dbReference>
<feature type="domain" description="Glycosyltransferase subfamily 4-like N-terminal" evidence="1">
    <location>
        <begin position="16"/>
        <end position="202"/>
    </location>
</feature>
<dbReference type="Gene3D" id="3.40.50.2000">
    <property type="entry name" value="Glycogen Phosphorylase B"/>
    <property type="match status" value="2"/>
</dbReference>
<dbReference type="Pfam" id="PF13579">
    <property type="entry name" value="Glyco_trans_4_4"/>
    <property type="match status" value="1"/>
</dbReference>
<gene>
    <name evidence="2" type="ORF">ACFOFO_18465</name>
</gene>
<evidence type="ECO:0000313" key="2">
    <source>
        <dbReference type="EMBL" id="MFC3109923.1"/>
    </source>
</evidence>
<dbReference type="InterPro" id="IPR028098">
    <property type="entry name" value="Glyco_trans_4-like_N"/>
</dbReference>
<dbReference type="Pfam" id="PF13692">
    <property type="entry name" value="Glyco_trans_1_4"/>
    <property type="match status" value="1"/>
</dbReference>
<dbReference type="PANTHER" id="PTHR12526:SF622">
    <property type="entry name" value="GLYCOSYLTRANSFERASE (GROUP I)"/>
    <property type="match status" value="1"/>
</dbReference>
<reference evidence="3" key="1">
    <citation type="journal article" date="2019" name="Int. J. Syst. Evol. Microbiol.">
        <title>The Global Catalogue of Microorganisms (GCM) 10K type strain sequencing project: providing services to taxonomists for standard genome sequencing and annotation.</title>
        <authorList>
            <consortium name="The Broad Institute Genomics Platform"/>
            <consortium name="The Broad Institute Genome Sequencing Center for Infectious Disease"/>
            <person name="Wu L."/>
            <person name="Ma J."/>
        </authorList>
    </citation>
    <scope>NUCLEOTIDE SEQUENCE [LARGE SCALE GENOMIC DNA]</scope>
    <source>
        <strain evidence="3">KCTC 42986</strain>
    </source>
</reference>
<comment type="caution">
    <text evidence="2">The sequence shown here is derived from an EMBL/GenBank/DDBJ whole genome shotgun (WGS) entry which is preliminary data.</text>
</comment>